<feature type="transmembrane region" description="Helical" evidence="2">
    <location>
        <begin position="82"/>
        <end position="102"/>
    </location>
</feature>
<organism evidence="3 4">
    <name type="scientific">Paenibacillus curdlanolyticus YK9</name>
    <dbReference type="NCBI Taxonomy" id="717606"/>
    <lineage>
        <taxon>Bacteria</taxon>
        <taxon>Bacillati</taxon>
        <taxon>Bacillota</taxon>
        <taxon>Bacilli</taxon>
        <taxon>Bacillales</taxon>
        <taxon>Paenibacillaceae</taxon>
        <taxon>Paenibacillus</taxon>
    </lineage>
</organism>
<feature type="transmembrane region" description="Helical" evidence="2">
    <location>
        <begin position="306"/>
        <end position="324"/>
    </location>
</feature>
<evidence type="ECO:0000256" key="1">
    <source>
        <dbReference type="SAM" id="MobiDB-lite"/>
    </source>
</evidence>
<keyword evidence="2" id="KW-1133">Transmembrane helix</keyword>
<evidence type="ECO:0000313" key="3">
    <source>
        <dbReference type="EMBL" id="EFM11582.1"/>
    </source>
</evidence>
<feature type="transmembrane region" description="Helical" evidence="2">
    <location>
        <begin position="157"/>
        <end position="179"/>
    </location>
</feature>
<dbReference type="STRING" id="717606.PaecuDRAFT_1188"/>
<name>E0I6B6_9BACL</name>
<dbReference type="EMBL" id="AEDD01000003">
    <property type="protein sequence ID" value="EFM11582.1"/>
    <property type="molecule type" value="Genomic_DNA"/>
</dbReference>
<gene>
    <name evidence="3" type="ORF">PaecuDRAFT_1188</name>
</gene>
<feature type="region of interest" description="Disordered" evidence="1">
    <location>
        <begin position="1"/>
        <end position="26"/>
    </location>
</feature>
<proteinExistence type="predicted"/>
<feature type="transmembrane region" description="Helical" evidence="2">
    <location>
        <begin position="383"/>
        <end position="401"/>
    </location>
</feature>
<keyword evidence="2" id="KW-0472">Membrane</keyword>
<dbReference type="Proteomes" id="UP000005387">
    <property type="component" value="Unassembled WGS sequence"/>
</dbReference>
<dbReference type="InterPro" id="IPR010288">
    <property type="entry name" value="EcsB_ABC"/>
</dbReference>
<evidence type="ECO:0000256" key="2">
    <source>
        <dbReference type="SAM" id="Phobius"/>
    </source>
</evidence>
<dbReference type="eggNOG" id="COG4473">
    <property type="taxonomic scope" value="Bacteria"/>
</dbReference>
<dbReference type="GO" id="GO:0016020">
    <property type="term" value="C:membrane"/>
    <property type="evidence" value="ECO:0007669"/>
    <property type="project" value="InterPro"/>
</dbReference>
<sequence>MGDKAEQLKGLAAPESAKRGSALPPEPFEPDKLWSIRAGAFRKEIKPYMGYMAMSGFPGFMMLGIIVTAIGYAQLLRHLPDAFPITAVGVILLMAAVCWSPLRTWLLPADSVFLLPREAAMKRYMQRSFRYNGLPGMLGVAAALLVYWPLYTHGNGVAGAWVLLVALAALKAGNIAGAWQERKAAEPSSRITLRLLRWALTALTLAALLRLVPWKAIAFGLLAGLLLAALHRLPRRHRMPWDTLIREEAKTRRRYYRFFSFFIDVPTHAPRIAKRAYLGWIGQRVRFDQHNTYVYMYAMTLVRTELGGMLVRILLLGMLVLYWLGDAVWLDGWGAIAVYVLFAAVIGLQLGTLRQSHKYAVWRHIYPLPDHRRVESLIRVDRTAYLACLLLIWTPACIVLAVHGEWLAAFVPPVAAAAYGFLRRPSALRRKIAKDAELD</sequence>
<feature type="transmembrane region" description="Helical" evidence="2">
    <location>
        <begin position="191"/>
        <end position="210"/>
    </location>
</feature>
<dbReference type="AlphaFoldDB" id="E0I6B6"/>
<feature type="transmembrane region" description="Helical" evidence="2">
    <location>
        <begin position="336"/>
        <end position="353"/>
    </location>
</feature>
<dbReference type="PIRSF" id="PIRSF037259">
    <property type="entry name" value="EcsB_ABC"/>
    <property type="match status" value="1"/>
</dbReference>
<feature type="transmembrane region" description="Helical" evidence="2">
    <location>
        <begin position="131"/>
        <end position="151"/>
    </location>
</feature>
<evidence type="ECO:0000313" key="4">
    <source>
        <dbReference type="Proteomes" id="UP000005387"/>
    </source>
</evidence>
<reference evidence="3 4" key="1">
    <citation type="submission" date="2010-07" db="EMBL/GenBank/DDBJ databases">
        <title>The draft genome of Paenibacillus curdlanolyticus YK9.</title>
        <authorList>
            <consortium name="US DOE Joint Genome Institute (JGI-PGF)"/>
            <person name="Lucas S."/>
            <person name="Copeland A."/>
            <person name="Lapidus A."/>
            <person name="Cheng J.-F."/>
            <person name="Bruce D."/>
            <person name="Goodwin L."/>
            <person name="Pitluck S."/>
            <person name="Land M.L."/>
            <person name="Hauser L."/>
            <person name="Chang Y.-J."/>
            <person name="Jeffries C."/>
            <person name="Anderson I.J."/>
            <person name="Johnson E."/>
            <person name="Loganathan U."/>
            <person name="Mulhopadhyay B."/>
            <person name="Kyrpides N."/>
            <person name="Woyke T.J."/>
        </authorList>
    </citation>
    <scope>NUCLEOTIDE SEQUENCE [LARGE SCALE GENOMIC DNA]</scope>
    <source>
        <strain evidence="3 4">YK9</strain>
    </source>
</reference>
<feature type="transmembrane region" description="Helical" evidence="2">
    <location>
        <begin position="407"/>
        <end position="422"/>
    </location>
</feature>
<dbReference type="Pfam" id="PF05975">
    <property type="entry name" value="EcsB"/>
    <property type="match status" value="1"/>
</dbReference>
<keyword evidence="2" id="KW-0812">Transmembrane</keyword>
<accession>E0I6B6</accession>
<protein>
    <submittedName>
        <fullName evidence="3">ABC transporter EcsB</fullName>
    </submittedName>
</protein>
<feature type="transmembrane region" description="Helical" evidence="2">
    <location>
        <begin position="216"/>
        <end position="233"/>
    </location>
</feature>
<feature type="transmembrane region" description="Helical" evidence="2">
    <location>
        <begin position="51"/>
        <end position="76"/>
    </location>
</feature>
<keyword evidence="4" id="KW-1185">Reference proteome</keyword>